<keyword evidence="2" id="KW-1185">Reference proteome</keyword>
<organism evidence="1 2">
    <name type="scientific">Ilex paraguariensis</name>
    <name type="common">yerba mate</name>
    <dbReference type="NCBI Taxonomy" id="185542"/>
    <lineage>
        <taxon>Eukaryota</taxon>
        <taxon>Viridiplantae</taxon>
        <taxon>Streptophyta</taxon>
        <taxon>Embryophyta</taxon>
        <taxon>Tracheophyta</taxon>
        <taxon>Spermatophyta</taxon>
        <taxon>Magnoliopsida</taxon>
        <taxon>eudicotyledons</taxon>
        <taxon>Gunneridae</taxon>
        <taxon>Pentapetalae</taxon>
        <taxon>asterids</taxon>
        <taxon>campanulids</taxon>
        <taxon>Aquifoliales</taxon>
        <taxon>Aquifoliaceae</taxon>
        <taxon>Ilex</taxon>
    </lineage>
</organism>
<accession>A0ABC8R3L1</accession>
<dbReference type="AlphaFoldDB" id="A0ABC8R3L1"/>
<dbReference type="Proteomes" id="UP001642360">
    <property type="component" value="Unassembled WGS sequence"/>
</dbReference>
<proteinExistence type="predicted"/>
<reference evidence="1 2" key="1">
    <citation type="submission" date="2024-02" db="EMBL/GenBank/DDBJ databases">
        <authorList>
            <person name="Vignale AGUSTIN F."/>
            <person name="Sosa J E."/>
            <person name="Modenutti C."/>
        </authorList>
    </citation>
    <scope>NUCLEOTIDE SEQUENCE [LARGE SCALE GENOMIC DNA]</scope>
</reference>
<gene>
    <name evidence="1" type="ORF">ILEXP_LOCUS4535</name>
</gene>
<comment type="caution">
    <text evidence="1">The sequence shown here is derived from an EMBL/GenBank/DDBJ whole genome shotgun (WGS) entry which is preliminary data.</text>
</comment>
<dbReference type="EMBL" id="CAUOFW020000825">
    <property type="protein sequence ID" value="CAK9137514.1"/>
    <property type="molecule type" value="Genomic_DNA"/>
</dbReference>
<evidence type="ECO:0000313" key="2">
    <source>
        <dbReference type="Proteomes" id="UP001642360"/>
    </source>
</evidence>
<sequence length="157" mass="17326">MAAISPTSLYDDNVKVPLTHPSVMKTYKGESKNYSRPLFIDSQELNAIWEISQGGAKSHQQQYNVALFQQHHHIVPSSGLRYIEAEDSACPLRHFDKACNLQPKGNLMLPRPPPNHMEYTSASILGRALPGSVKNPNLIRINLRAGLLIVAVAGKMG</sequence>
<name>A0ABC8R3L1_9AQUA</name>
<protein>
    <submittedName>
        <fullName evidence="1">Uncharacterized protein</fullName>
    </submittedName>
</protein>
<evidence type="ECO:0000313" key="1">
    <source>
        <dbReference type="EMBL" id="CAK9137514.1"/>
    </source>
</evidence>